<evidence type="ECO:0000313" key="2">
    <source>
        <dbReference type="EMBL" id="KAK7284446.1"/>
    </source>
</evidence>
<accession>A0AAN9IQW0</accession>
<protein>
    <submittedName>
        <fullName evidence="2">Uncharacterized protein</fullName>
    </submittedName>
</protein>
<dbReference type="Proteomes" id="UP001359559">
    <property type="component" value="Unassembled WGS sequence"/>
</dbReference>
<evidence type="ECO:0000313" key="3">
    <source>
        <dbReference type="Proteomes" id="UP001359559"/>
    </source>
</evidence>
<reference evidence="2 3" key="1">
    <citation type="submission" date="2024-01" db="EMBL/GenBank/DDBJ databases">
        <title>The genomes of 5 underutilized Papilionoideae crops provide insights into root nodulation and disease resistance.</title>
        <authorList>
            <person name="Yuan L."/>
        </authorList>
    </citation>
    <scope>NUCLEOTIDE SEQUENCE [LARGE SCALE GENOMIC DNA]</scope>
    <source>
        <strain evidence="2">LY-2023</strain>
        <tissue evidence="2">Leaf</tissue>
    </source>
</reference>
<dbReference type="AlphaFoldDB" id="A0AAN9IQW0"/>
<comment type="caution">
    <text evidence="2">The sequence shown here is derived from an EMBL/GenBank/DDBJ whole genome shotgun (WGS) entry which is preliminary data.</text>
</comment>
<evidence type="ECO:0000256" key="1">
    <source>
        <dbReference type="SAM" id="MobiDB-lite"/>
    </source>
</evidence>
<feature type="region of interest" description="Disordered" evidence="1">
    <location>
        <begin position="77"/>
        <end position="108"/>
    </location>
</feature>
<keyword evidence="3" id="KW-1185">Reference proteome</keyword>
<dbReference type="EMBL" id="JAYKXN010000005">
    <property type="protein sequence ID" value="KAK7284446.1"/>
    <property type="molecule type" value="Genomic_DNA"/>
</dbReference>
<organism evidence="2 3">
    <name type="scientific">Clitoria ternatea</name>
    <name type="common">Butterfly pea</name>
    <dbReference type="NCBI Taxonomy" id="43366"/>
    <lineage>
        <taxon>Eukaryota</taxon>
        <taxon>Viridiplantae</taxon>
        <taxon>Streptophyta</taxon>
        <taxon>Embryophyta</taxon>
        <taxon>Tracheophyta</taxon>
        <taxon>Spermatophyta</taxon>
        <taxon>Magnoliopsida</taxon>
        <taxon>eudicotyledons</taxon>
        <taxon>Gunneridae</taxon>
        <taxon>Pentapetalae</taxon>
        <taxon>rosids</taxon>
        <taxon>fabids</taxon>
        <taxon>Fabales</taxon>
        <taxon>Fabaceae</taxon>
        <taxon>Papilionoideae</taxon>
        <taxon>50 kb inversion clade</taxon>
        <taxon>NPAAA clade</taxon>
        <taxon>indigoferoid/millettioid clade</taxon>
        <taxon>Phaseoleae</taxon>
        <taxon>Clitoria</taxon>
    </lineage>
</organism>
<sequence length="108" mass="11725">MSASLCSTSFPFSESSFSSFPRLCSNASPITAASNHFHSVTGGGGGGRLVLNVRGSSLCRRFGGFKQWILDTLNFPPPKQPISRNRFKNNLESTGLSNEKGEKNEVKR</sequence>
<feature type="compositionally biased region" description="Polar residues" evidence="1">
    <location>
        <begin position="88"/>
        <end position="97"/>
    </location>
</feature>
<proteinExistence type="predicted"/>
<gene>
    <name evidence="2" type="ORF">RJT34_19192</name>
</gene>
<name>A0AAN9IQW0_CLITE</name>
<feature type="compositionally biased region" description="Basic and acidic residues" evidence="1">
    <location>
        <begin position="99"/>
        <end position="108"/>
    </location>
</feature>